<dbReference type="SUPFAM" id="SSF57850">
    <property type="entry name" value="RING/U-box"/>
    <property type="match status" value="1"/>
</dbReference>
<keyword evidence="3" id="KW-0479">Metal-binding</keyword>
<proteinExistence type="inferred from homology"/>
<feature type="domain" description="RING-type" evidence="8">
    <location>
        <begin position="152"/>
        <end position="190"/>
    </location>
</feature>
<dbReference type="PANTHER" id="PTHR14155:SF627">
    <property type="entry name" value="OS06G0192800 PROTEIN"/>
    <property type="match status" value="1"/>
</dbReference>
<dbReference type="GO" id="GO:0061630">
    <property type="term" value="F:ubiquitin protein ligase activity"/>
    <property type="evidence" value="ECO:0007669"/>
    <property type="project" value="UniProtKB-EC"/>
</dbReference>
<evidence type="ECO:0000256" key="7">
    <source>
        <dbReference type="PROSITE-ProRule" id="PRU00175"/>
    </source>
</evidence>
<protein>
    <recommendedName>
        <fullName evidence="2">RING-type E3 ubiquitin transferase</fullName>
        <ecNumber evidence="2">2.3.2.27</ecNumber>
    </recommendedName>
</protein>
<dbReference type="InterPro" id="IPR013083">
    <property type="entry name" value="Znf_RING/FYVE/PHD"/>
</dbReference>
<evidence type="ECO:0000256" key="4">
    <source>
        <dbReference type="ARBA" id="ARBA00022771"/>
    </source>
</evidence>
<dbReference type="GO" id="GO:0008270">
    <property type="term" value="F:zinc ion binding"/>
    <property type="evidence" value="ECO:0007669"/>
    <property type="project" value="UniProtKB-KW"/>
</dbReference>
<name>A0A199VG25_ANACO</name>
<dbReference type="EMBL" id="LSRQ01001945">
    <property type="protein sequence ID" value="OAY75963.1"/>
    <property type="molecule type" value="Genomic_DNA"/>
</dbReference>
<dbReference type="InterPro" id="IPR053238">
    <property type="entry name" value="RING-H2_zinc_finger"/>
</dbReference>
<dbReference type="SMART" id="SM00184">
    <property type="entry name" value="RING"/>
    <property type="match status" value="1"/>
</dbReference>
<keyword evidence="4 7" id="KW-0863">Zinc-finger</keyword>
<dbReference type="InterPro" id="IPR001841">
    <property type="entry name" value="Znf_RING"/>
</dbReference>
<evidence type="ECO:0000256" key="5">
    <source>
        <dbReference type="ARBA" id="ARBA00022833"/>
    </source>
</evidence>
<reference evidence="9 10" key="1">
    <citation type="journal article" date="2016" name="DNA Res.">
        <title>The draft genome of MD-2 pineapple using hybrid error correction of long reads.</title>
        <authorList>
            <person name="Redwan R.M."/>
            <person name="Saidin A."/>
            <person name="Kumar S.V."/>
        </authorList>
    </citation>
    <scope>NUCLEOTIDE SEQUENCE [LARGE SCALE GENOMIC DNA]</scope>
    <source>
        <strain evidence="10">cv. MD2</strain>
        <tissue evidence="9">Leaf</tissue>
    </source>
</reference>
<evidence type="ECO:0000259" key="8">
    <source>
        <dbReference type="PROSITE" id="PS50089"/>
    </source>
</evidence>
<evidence type="ECO:0000256" key="1">
    <source>
        <dbReference type="ARBA" id="ARBA00000900"/>
    </source>
</evidence>
<evidence type="ECO:0000313" key="10">
    <source>
        <dbReference type="Proteomes" id="UP000092600"/>
    </source>
</evidence>
<evidence type="ECO:0000256" key="2">
    <source>
        <dbReference type="ARBA" id="ARBA00012483"/>
    </source>
</evidence>
<evidence type="ECO:0000313" key="9">
    <source>
        <dbReference type="EMBL" id="OAY75963.1"/>
    </source>
</evidence>
<accession>A0A199VG25</accession>
<dbReference type="Proteomes" id="UP000092600">
    <property type="component" value="Unassembled WGS sequence"/>
</dbReference>
<dbReference type="EC" id="2.3.2.27" evidence="2"/>
<sequence length="231" mass="26625">MSDPIVKYEMASCDSIVINLTFMKQVQYITRQMETSVFDRVDPPEIFKQACYHKDVTEFASEEAAKRACLDILREVDGFSSSPHMFDGLSREIGSSVRAAAEAKKAYKDPVVVRFSARITLYNRMIHDDKVARVQLLLRAAAVPKRLSGESCPICLHKFDEEVDFLELRCSHAFHHSCILRWLRRSTTCPTLDSAYERVLLFEAKLDKQEETMTRRSRHPFCRDCFAAILF</sequence>
<evidence type="ECO:0000256" key="6">
    <source>
        <dbReference type="ARBA" id="ARBA00024209"/>
    </source>
</evidence>
<gene>
    <name evidence="9" type="ORF">ACMD2_23051</name>
</gene>
<dbReference type="AlphaFoldDB" id="A0A199VG25"/>
<dbReference type="Gene3D" id="3.30.40.10">
    <property type="entry name" value="Zinc/RING finger domain, C3HC4 (zinc finger)"/>
    <property type="match status" value="1"/>
</dbReference>
<comment type="caution">
    <text evidence="9">The sequence shown here is derived from an EMBL/GenBank/DDBJ whole genome shotgun (WGS) entry which is preliminary data.</text>
</comment>
<comment type="similarity">
    <text evidence="6">Belongs to the RING-type zinc finger family. ATL subfamily.</text>
</comment>
<dbReference type="PROSITE" id="PS50089">
    <property type="entry name" value="ZF_RING_2"/>
    <property type="match status" value="1"/>
</dbReference>
<dbReference type="PANTHER" id="PTHR14155">
    <property type="entry name" value="RING FINGER DOMAIN-CONTAINING"/>
    <property type="match status" value="1"/>
</dbReference>
<organism evidence="9 10">
    <name type="scientific">Ananas comosus</name>
    <name type="common">Pineapple</name>
    <name type="synonym">Ananas ananas</name>
    <dbReference type="NCBI Taxonomy" id="4615"/>
    <lineage>
        <taxon>Eukaryota</taxon>
        <taxon>Viridiplantae</taxon>
        <taxon>Streptophyta</taxon>
        <taxon>Embryophyta</taxon>
        <taxon>Tracheophyta</taxon>
        <taxon>Spermatophyta</taxon>
        <taxon>Magnoliopsida</taxon>
        <taxon>Liliopsida</taxon>
        <taxon>Poales</taxon>
        <taxon>Bromeliaceae</taxon>
        <taxon>Bromelioideae</taxon>
        <taxon>Ananas</taxon>
    </lineage>
</organism>
<keyword evidence="5" id="KW-0862">Zinc</keyword>
<dbReference type="Pfam" id="PF13639">
    <property type="entry name" value="zf-RING_2"/>
    <property type="match status" value="1"/>
</dbReference>
<comment type="catalytic activity">
    <reaction evidence="1">
        <text>S-ubiquitinyl-[E2 ubiquitin-conjugating enzyme]-L-cysteine + [acceptor protein]-L-lysine = [E2 ubiquitin-conjugating enzyme]-L-cysteine + N(6)-ubiquitinyl-[acceptor protein]-L-lysine.</text>
        <dbReference type="EC" id="2.3.2.27"/>
    </reaction>
</comment>
<evidence type="ECO:0000256" key="3">
    <source>
        <dbReference type="ARBA" id="ARBA00022723"/>
    </source>
</evidence>